<feature type="domain" description="M23ase beta-sheet core" evidence="3">
    <location>
        <begin position="332"/>
        <end position="424"/>
    </location>
</feature>
<keyword evidence="5" id="KW-1185">Reference proteome</keyword>
<evidence type="ECO:0000313" key="4">
    <source>
        <dbReference type="EMBL" id="XAM17164.1"/>
    </source>
</evidence>
<dbReference type="EC" id="3.4.-.-" evidence="4"/>
<name>A0ABZ3F559_9HELI</name>
<dbReference type="CDD" id="cd12797">
    <property type="entry name" value="M23_peptidase"/>
    <property type="match status" value="1"/>
</dbReference>
<dbReference type="InterPro" id="IPR011055">
    <property type="entry name" value="Dup_hybrid_motif"/>
</dbReference>
<dbReference type="Proteomes" id="UP001434737">
    <property type="component" value="Chromosome"/>
</dbReference>
<evidence type="ECO:0000256" key="2">
    <source>
        <dbReference type="SAM" id="Phobius"/>
    </source>
</evidence>
<keyword evidence="2" id="KW-0812">Transmembrane</keyword>
<evidence type="ECO:0000313" key="5">
    <source>
        <dbReference type="Proteomes" id="UP001434737"/>
    </source>
</evidence>
<dbReference type="Pfam" id="PF01551">
    <property type="entry name" value="Peptidase_M23"/>
    <property type="match status" value="1"/>
</dbReference>
<organism evidence="4 5">
    <name type="scientific">Helicobacter mastomyrinus</name>
    <dbReference type="NCBI Taxonomy" id="287948"/>
    <lineage>
        <taxon>Bacteria</taxon>
        <taxon>Pseudomonadati</taxon>
        <taxon>Campylobacterota</taxon>
        <taxon>Epsilonproteobacteria</taxon>
        <taxon>Campylobacterales</taxon>
        <taxon>Helicobacteraceae</taxon>
        <taxon>Helicobacter</taxon>
    </lineage>
</organism>
<dbReference type="PANTHER" id="PTHR21666">
    <property type="entry name" value="PEPTIDASE-RELATED"/>
    <property type="match status" value="1"/>
</dbReference>
<reference evidence="4 5" key="1">
    <citation type="submission" date="2024-02" db="EMBL/GenBank/DDBJ databases">
        <title>Genome and pathogenicity analysis of Helicobacter mastomyrinus isolated from mice.</title>
        <authorList>
            <person name="Zhu L."/>
        </authorList>
    </citation>
    <scope>NUCLEOTIDE SEQUENCE [LARGE SCALE GENOMIC DNA]</scope>
    <source>
        <strain evidence="4 5">Hm-17</strain>
    </source>
</reference>
<gene>
    <name evidence="4" type="ORF">V3I05_05585</name>
</gene>
<keyword evidence="2" id="KW-1133">Transmembrane helix</keyword>
<dbReference type="SUPFAM" id="SSF51261">
    <property type="entry name" value="Duplicated hybrid motif"/>
    <property type="match status" value="1"/>
</dbReference>
<proteinExistence type="predicted"/>
<keyword evidence="2" id="KW-0472">Membrane</keyword>
<sequence>MDNKRLIVVSVGIVILIVVGIIAFSSIMFETKAPQFSNQVPTHWNLNDEIFVEFSDESGIRDYRVQMVFDGEILSDQKEIVLNKPKTIRIPLPKSSTPLKNGTSIQYKISVTDWSNAHFFSGNTANIELSLVVDTTAPVVKNIASSGQIVRGGSAVVAVQAKDMALDNVYISNGTDNFKLFSYLNNDIYVGIIAWPLKNKFFSAQVVAKDKAGNITKYNLPIARNINAPYYRSNIAIKEDFLNGKLNELLAQINQKHLKPFENNVERFVFFNETIRQEDESRILKACSDLNSNISFAEDFHAFMPLKGSKVVGNFGDYRTYFLNKEKISEAVHLGIDVASVKNAPIIASNKGVVLLKSHLGLYGNTLLLYHGFGVSSIYSHMQESYVEVSDEVSVGQELGKTGQTGWAFGDHLHFGILVQGHFVRLNEWFDQRWIDDNVINVLKKAQDFAKNTP</sequence>
<dbReference type="InterPro" id="IPR050570">
    <property type="entry name" value="Cell_wall_metabolism_enzyme"/>
</dbReference>
<dbReference type="InterPro" id="IPR016047">
    <property type="entry name" value="M23ase_b-sheet_dom"/>
</dbReference>
<accession>A0ABZ3F559</accession>
<dbReference type="Gene3D" id="2.70.70.10">
    <property type="entry name" value="Glucose Permease (Domain IIA)"/>
    <property type="match status" value="1"/>
</dbReference>
<evidence type="ECO:0000256" key="1">
    <source>
        <dbReference type="ARBA" id="ARBA00022729"/>
    </source>
</evidence>
<dbReference type="GO" id="GO:0016787">
    <property type="term" value="F:hydrolase activity"/>
    <property type="evidence" value="ECO:0007669"/>
    <property type="project" value="UniProtKB-KW"/>
</dbReference>
<dbReference type="PANTHER" id="PTHR21666:SF289">
    <property type="entry name" value="L-ALA--D-GLU ENDOPEPTIDASE"/>
    <property type="match status" value="1"/>
</dbReference>
<evidence type="ECO:0000259" key="3">
    <source>
        <dbReference type="Pfam" id="PF01551"/>
    </source>
</evidence>
<feature type="transmembrane region" description="Helical" evidence="2">
    <location>
        <begin position="7"/>
        <end position="29"/>
    </location>
</feature>
<protein>
    <submittedName>
        <fullName evidence="4">M23 family metallopeptidase</fullName>
        <ecNumber evidence="4">3.4.-.-</ecNumber>
    </submittedName>
</protein>
<dbReference type="RefSeq" id="WP_295700187.1">
    <property type="nucleotide sequence ID" value="NZ_CP145316.1"/>
</dbReference>
<keyword evidence="1" id="KW-0732">Signal</keyword>
<dbReference type="EMBL" id="CP145316">
    <property type="protein sequence ID" value="XAM17164.1"/>
    <property type="molecule type" value="Genomic_DNA"/>
</dbReference>
<keyword evidence="4" id="KW-0378">Hydrolase</keyword>